<dbReference type="GO" id="GO:0005524">
    <property type="term" value="F:ATP binding"/>
    <property type="evidence" value="ECO:0007669"/>
    <property type="project" value="UniProtKB-UniRule"/>
</dbReference>
<dbReference type="EMBL" id="CP036278">
    <property type="protein sequence ID" value="QDU54393.1"/>
    <property type="molecule type" value="Genomic_DNA"/>
</dbReference>
<dbReference type="InterPro" id="IPR059117">
    <property type="entry name" value="APS_kinase_dom"/>
</dbReference>
<evidence type="ECO:0000256" key="2">
    <source>
        <dbReference type="ARBA" id="ARBA00002632"/>
    </source>
</evidence>
<sequence length="276" mass="29931">MGKLGIYLPSGGNLLGAVGIYPAAGGRDRWRLPATGGFAIMIRLMVFTLPIFLLPVQIAMSDPQVVWHQHSVTRQQRESLNGHRGCVVWFTGLSGSGKSTVANLVVEKLHAAAVHTYLLDGDNVRHGLNATPKMLAERHEESFATRFGLGFGAEDREENIRRVGAVAQLFCDAGLVTLTAFVSPYRRDRDAVRSMLADGDFVEVFVDTPLEVCEARDPKGLYKQARAGAIKNFTGIDDPYEAPSEAELVLPGGDLPAEELADKVVEYLRGAGKLGK</sequence>
<comment type="pathway">
    <text evidence="3 14 15">Sulfur metabolism; hydrogen sulfide biosynthesis; sulfite from sulfate: step 2/3.</text>
</comment>
<dbReference type="Pfam" id="PF01583">
    <property type="entry name" value="APS_kinase"/>
    <property type="match status" value="1"/>
</dbReference>
<dbReference type="NCBIfam" id="NF003013">
    <property type="entry name" value="PRK03846.1"/>
    <property type="match status" value="1"/>
</dbReference>
<protein>
    <recommendedName>
        <fullName evidence="6 14">Adenylyl-sulfate kinase</fullName>
        <ecNumber evidence="5 14">2.7.1.25</ecNumber>
    </recommendedName>
    <alternativeName>
        <fullName evidence="12 14">APS kinase</fullName>
    </alternativeName>
    <alternativeName>
        <fullName evidence="13 14">ATP adenosine-5'-phosphosulfate 3'-phosphotransferase</fullName>
    </alternativeName>
    <alternativeName>
        <fullName evidence="11 14">Adenosine-5'-phosphosulfate kinase</fullName>
    </alternativeName>
</protein>
<dbReference type="GO" id="GO:0004020">
    <property type="term" value="F:adenylylsulfate kinase activity"/>
    <property type="evidence" value="ECO:0007669"/>
    <property type="project" value="UniProtKB-UniRule"/>
</dbReference>
<evidence type="ECO:0000256" key="6">
    <source>
        <dbReference type="ARBA" id="ARBA00018163"/>
    </source>
</evidence>
<organism evidence="18 19">
    <name type="scientific">Aeoliella mucimassa</name>
    <dbReference type="NCBI Taxonomy" id="2527972"/>
    <lineage>
        <taxon>Bacteria</taxon>
        <taxon>Pseudomonadati</taxon>
        <taxon>Planctomycetota</taxon>
        <taxon>Planctomycetia</taxon>
        <taxon>Pirellulales</taxon>
        <taxon>Lacipirellulaceae</taxon>
        <taxon>Aeoliella</taxon>
    </lineage>
</organism>
<evidence type="ECO:0000313" key="19">
    <source>
        <dbReference type="Proteomes" id="UP000315750"/>
    </source>
</evidence>
<comment type="function">
    <text evidence="2 14 15">Catalyzes the synthesis of activated sulfate.</text>
</comment>
<proteinExistence type="inferred from homology"/>
<reference evidence="18 19" key="1">
    <citation type="submission" date="2019-02" db="EMBL/GenBank/DDBJ databases">
        <title>Deep-cultivation of Planctomycetes and their phenomic and genomic characterization uncovers novel biology.</title>
        <authorList>
            <person name="Wiegand S."/>
            <person name="Jogler M."/>
            <person name="Boedeker C."/>
            <person name="Pinto D."/>
            <person name="Vollmers J."/>
            <person name="Rivas-Marin E."/>
            <person name="Kohn T."/>
            <person name="Peeters S.H."/>
            <person name="Heuer A."/>
            <person name="Rast P."/>
            <person name="Oberbeckmann S."/>
            <person name="Bunk B."/>
            <person name="Jeske O."/>
            <person name="Meyerdierks A."/>
            <person name="Storesund J.E."/>
            <person name="Kallscheuer N."/>
            <person name="Luecker S."/>
            <person name="Lage O.M."/>
            <person name="Pohl T."/>
            <person name="Merkel B.J."/>
            <person name="Hornburger P."/>
            <person name="Mueller R.-W."/>
            <person name="Bruemmer F."/>
            <person name="Labrenz M."/>
            <person name="Spormann A.M."/>
            <person name="Op den Camp H."/>
            <person name="Overmann J."/>
            <person name="Amann R."/>
            <person name="Jetten M.S.M."/>
            <person name="Mascher T."/>
            <person name="Medema M.H."/>
            <person name="Devos D.P."/>
            <person name="Kaster A.-K."/>
            <person name="Ovreas L."/>
            <person name="Rohde M."/>
            <person name="Galperin M.Y."/>
            <person name="Jogler C."/>
        </authorList>
    </citation>
    <scope>NUCLEOTIDE SEQUENCE [LARGE SCALE GENOMIC DNA]</scope>
    <source>
        <strain evidence="18 19">Pan181</strain>
    </source>
</reference>
<keyword evidence="7 14" id="KW-0808">Transferase</keyword>
<evidence type="ECO:0000256" key="3">
    <source>
        <dbReference type="ARBA" id="ARBA00004806"/>
    </source>
</evidence>
<comment type="similarity">
    <text evidence="4 14 15">Belongs to the APS kinase family.</text>
</comment>
<evidence type="ECO:0000256" key="9">
    <source>
        <dbReference type="ARBA" id="ARBA00022777"/>
    </source>
</evidence>
<evidence type="ECO:0000256" key="5">
    <source>
        <dbReference type="ARBA" id="ARBA00012121"/>
    </source>
</evidence>
<evidence type="ECO:0000256" key="8">
    <source>
        <dbReference type="ARBA" id="ARBA00022741"/>
    </source>
</evidence>
<feature type="domain" description="APS kinase" evidence="17">
    <location>
        <begin position="84"/>
        <end position="250"/>
    </location>
</feature>
<evidence type="ECO:0000313" key="18">
    <source>
        <dbReference type="EMBL" id="QDU54393.1"/>
    </source>
</evidence>
<dbReference type="SUPFAM" id="SSF52540">
    <property type="entry name" value="P-loop containing nucleoside triphosphate hydrolases"/>
    <property type="match status" value="1"/>
</dbReference>
<comment type="catalytic activity">
    <reaction evidence="1 14 15">
        <text>adenosine 5'-phosphosulfate + ATP = 3'-phosphoadenylyl sulfate + ADP + H(+)</text>
        <dbReference type="Rhea" id="RHEA:24152"/>
        <dbReference type="ChEBI" id="CHEBI:15378"/>
        <dbReference type="ChEBI" id="CHEBI:30616"/>
        <dbReference type="ChEBI" id="CHEBI:58243"/>
        <dbReference type="ChEBI" id="CHEBI:58339"/>
        <dbReference type="ChEBI" id="CHEBI:456216"/>
        <dbReference type="EC" id="2.7.1.25"/>
    </reaction>
</comment>
<evidence type="ECO:0000256" key="7">
    <source>
        <dbReference type="ARBA" id="ARBA00022679"/>
    </source>
</evidence>
<name>A0A518AI37_9BACT</name>
<keyword evidence="10 14" id="KW-0067">ATP-binding</keyword>
<dbReference type="HAMAP" id="MF_00065">
    <property type="entry name" value="Adenylyl_sulf_kinase"/>
    <property type="match status" value="1"/>
</dbReference>
<dbReference type="EC" id="2.7.1.25" evidence="5 14"/>
<dbReference type="PANTHER" id="PTHR11055">
    <property type="entry name" value="BIFUNCTIONAL 3'-PHOSPHOADENOSINE 5'-PHOSPHOSULFATE SYNTHASE"/>
    <property type="match status" value="1"/>
</dbReference>
<keyword evidence="9 14" id="KW-0418">Kinase</keyword>
<dbReference type="UniPathway" id="UPA00140">
    <property type="reaction ID" value="UER00205"/>
</dbReference>
<keyword evidence="19" id="KW-1185">Reference proteome</keyword>
<dbReference type="NCBIfam" id="TIGR00455">
    <property type="entry name" value="apsK"/>
    <property type="match status" value="1"/>
</dbReference>
<dbReference type="KEGG" id="amuc:Pan181_05740"/>
<accession>A0A518AI37</accession>
<feature type="transmembrane region" description="Helical" evidence="16">
    <location>
        <begin position="6"/>
        <end position="24"/>
    </location>
</feature>
<evidence type="ECO:0000256" key="4">
    <source>
        <dbReference type="ARBA" id="ARBA00007008"/>
    </source>
</evidence>
<dbReference type="GO" id="GO:0000103">
    <property type="term" value="P:sulfate assimilation"/>
    <property type="evidence" value="ECO:0007669"/>
    <property type="project" value="UniProtKB-UniRule"/>
</dbReference>
<feature type="active site" description="Phosphoserine intermediate" evidence="14">
    <location>
        <position position="183"/>
    </location>
</feature>
<dbReference type="PANTHER" id="PTHR11055:SF63">
    <property type="entry name" value="ADENYLYL-SULFATE KINASE 1, CHLOROPLASTIC"/>
    <property type="match status" value="1"/>
</dbReference>
<keyword evidence="8 14" id="KW-0547">Nucleotide-binding</keyword>
<dbReference type="Gene3D" id="3.40.50.300">
    <property type="entry name" value="P-loop containing nucleotide triphosphate hydrolases"/>
    <property type="match status" value="1"/>
</dbReference>
<feature type="transmembrane region" description="Helical" evidence="16">
    <location>
        <begin position="36"/>
        <end position="56"/>
    </location>
</feature>
<gene>
    <name evidence="14 18" type="primary">cysC</name>
    <name evidence="18" type="ORF">Pan181_05740</name>
</gene>
<evidence type="ECO:0000256" key="12">
    <source>
        <dbReference type="ARBA" id="ARBA00031393"/>
    </source>
</evidence>
<evidence type="ECO:0000256" key="15">
    <source>
        <dbReference type="RuleBase" id="RU004347"/>
    </source>
</evidence>
<dbReference type="AlphaFoldDB" id="A0A518AI37"/>
<feature type="binding site" evidence="14">
    <location>
        <begin position="92"/>
        <end position="99"/>
    </location>
    <ligand>
        <name>ATP</name>
        <dbReference type="ChEBI" id="CHEBI:30616"/>
    </ligand>
</feature>
<keyword evidence="16" id="KW-0812">Transmembrane</keyword>
<keyword evidence="16" id="KW-1133">Transmembrane helix</keyword>
<dbReference type="InterPro" id="IPR027417">
    <property type="entry name" value="P-loop_NTPase"/>
</dbReference>
<evidence type="ECO:0000256" key="11">
    <source>
        <dbReference type="ARBA" id="ARBA00029724"/>
    </source>
</evidence>
<dbReference type="GO" id="GO:0070814">
    <property type="term" value="P:hydrogen sulfide biosynthetic process"/>
    <property type="evidence" value="ECO:0007669"/>
    <property type="project" value="UniProtKB-UniRule"/>
</dbReference>
<dbReference type="Proteomes" id="UP000315750">
    <property type="component" value="Chromosome"/>
</dbReference>
<evidence type="ECO:0000256" key="16">
    <source>
        <dbReference type="SAM" id="Phobius"/>
    </source>
</evidence>
<evidence type="ECO:0000256" key="10">
    <source>
        <dbReference type="ARBA" id="ARBA00022840"/>
    </source>
</evidence>
<evidence type="ECO:0000256" key="13">
    <source>
        <dbReference type="ARBA" id="ARBA00031464"/>
    </source>
</evidence>
<evidence type="ECO:0000259" key="17">
    <source>
        <dbReference type="Pfam" id="PF01583"/>
    </source>
</evidence>
<evidence type="ECO:0000256" key="1">
    <source>
        <dbReference type="ARBA" id="ARBA00001823"/>
    </source>
</evidence>
<keyword evidence="14" id="KW-0597">Phosphoprotein</keyword>
<dbReference type="CDD" id="cd02027">
    <property type="entry name" value="APSK"/>
    <property type="match status" value="1"/>
</dbReference>
<dbReference type="InterPro" id="IPR002891">
    <property type="entry name" value="APS"/>
</dbReference>
<keyword evidence="16" id="KW-0472">Membrane</keyword>
<evidence type="ECO:0000256" key="14">
    <source>
        <dbReference type="HAMAP-Rule" id="MF_00065"/>
    </source>
</evidence>